<name>U1TWR3_9PSED</name>
<organism evidence="1 2">
    <name type="scientific">Pseudomonas simiae</name>
    <dbReference type="NCBI Taxonomy" id="321846"/>
    <lineage>
        <taxon>Bacteria</taxon>
        <taxon>Pseudomonadati</taxon>
        <taxon>Pseudomonadota</taxon>
        <taxon>Gammaproteobacteria</taxon>
        <taxon>Pseudomonadales</taxon>
        <taxon>Pseudomonadaceae</taxon>
        <taxon>Pseudomonas</taxon>
    </lineage>
</organism>
<gene>
    <name evidence="1" type="ORF">O204_12480</name>
</gene>
<evidence type="ECO:0000313" key="1">
    <source>
        <dbReference type="EMBL" id="ERH48548.1"/>
    </source>
</evidence>
<proteinExistence type="predicted"/>
<accession>U1TWR3</accession>
<evidence type="ECO:0000313" key="2">
    <source>
        <dbReference type="Proteomes" id="UP000016504"/>
    </source>
</evidence>
<sequence length="33" mass="3525">MFAGELLGFFIVFGVAAELDSKHSLRGLQRGTG</sequence>
<reference evidence="1 2" key="1">
    <citation type="submission" date="2013-08" db="EMBL/GenBank/DDBJ databases">
        <title>Biodegradation of aromatic compounds in biofilm forming Pseudomonas isolated from sewage sludge.</title>
        <authorList>
            <person name="Qureshi A."/>
            <person name="Ghosh S."/>
            <person name="Khardenavis A.A."/>
            <person name="Kapley A."/>
            <person name="Purohit H.J."/>
        </authorList>
    </citation>
    <scope>NUCLEOTIDE SEQUENCE [LARGE SCALE GENOMIC DNA]</scope>
    <source>
        <strain evidence="1 2">EGD-AQ6</strain>
    </source>
</reference>
<dbReference type="Proteomes" id="UP000016504">
    <property type="component" value="Unassembled WGS sequence"/>
</dbReference>
<protein>
    <submittedName>
        <fullName evidence="1">Uncharacterized protein</fullName>
    </submittedName>
</protein>
<dbReference type="AlphaFoldDB" id="U1TWR3"/>
<comment type="caution">
    <text evidence="1">The sequence shown here is derived from an EMBL/GenBank/DDBJ whole genome shotgun (WGS) entry which is preliminary data.</text>
</comment>
<dbReference type="EMBL" id="AVQG01000056">
    <property type="protein sequence ID" value="ERH48548.1"/>
    <property type="molecule type" value="Genomic_DNA"/>
</dbReference>